<dbReference type="Pfam" id="PF00156">
    <property type="entry name" value="Pribosyltran"/>
    <property type="match status" value="1"/>
</dbReference>
<dbReference type="eggNOG" id="COG2236">
    <property type="taxonomic scope" value="Bacteria"/>
</dbReference>
<dbReference type="AlphaFoldDB" id="T0JFC3"/>
<keyword evidence="1" id="KW-0328">Glycosyltransferase</keyword>
<gene>
    <name evidence="4" type="ORF">M947_06655</name>
</gene>
<dbReference type="InterPro" id="IPR029057">
    <property type="entry name" value="PRTase-like"/>
</dbReference>
<dbReference type="InterPro" id="IPR000836">
    <property type="entry name" value="PRTase_dom"/>
</dbReference>
<dbReference type="CDD" id="cd06223">
    <property type="entry name" value="PRTases_typeI"/>
    <property type="match status" value="1"/>
</dbReference>
<evidence type="ECO:0000256" key="2">
    <source>
        <dbReference type="ARBA" id="ARBA00022679"/>
    </source>
</evidence>
<accession>T0JFC3</accession>
<evidence type="ECO:0000313" key="5">
    <source>
        <dbReference type="Proteomes" id="UP000015520"/>
    </source>
</evidence>
<dbReference type="OrthoDB" id="5327200at2"/>
<dbReference type="SUPFAM" id="SSF53271">
    <property type="entry name" value="PRTase-like"/>
    <property type="match status" value="1"/>
</dbReference>
<dbReference type="PANTHER" id="PTHR43363:SF1">
    <property type="entry name" value="HYPOXANTHINE-GUANINE PHOSPHORIBOSYLTRANSFERASE"/>
    <property type="match status" value="1"/>
</dbReference>
<keyword evidence="5" id="KW-1185">Reference proteome</keyword>
<dbReference type="PATRIC" id="fig|1172190.3.peg.1290"/>
<proteinExistence type="predicted"/>
<name>T0JFC3_9BACT</name>
<evidence type="ECO:0000256" key="1">
    <source>
        <dbReference type="ARBA" id="ARBA00022676"/>
    </source>
</evidence>
<evidence type="ECO:0000313" key="4">
    <source>
        <dbReference type="EMBL" id="EQB39670.1"/>
    </source>
</evidence>
<protein>
    <recommendedName>
        <fullName evidence="3">Phosphoribosyltransferase domain-containing protein</fullName>
    </recommendedName>
</protein>
<organism evidence="4 5">
    <name type="scientific">Sulfurimonas hongkongensis</name>
    <dbReference type="NCBI Taxonomy" id="1172190"/>
    <lineage>
        <taxon>Bacteria</taxon>
        <taxon>Pseudomonadati</taxon>
        <taxon>Campylobacterota</taxon>
        <taxon>Epsilonproteobacteria</taxon>
        <taxon>Campylobacterales</taxon>
        <taxon>Sulfurimonadaceae</taxon>
        <taxon>Sulfurimonas</taxon>
    </lineage>
</organism>
<dbReference type="Proteomes" id="UP000015520">
    <property type="component" value="Unassembled WGS sequence"/>
</dbReference>
<dbReference type="GO" id="GO:0016757">
    <property type="term" value="F:glycosyltransferase activity"/>
    <property type="evidence" value="ECO:0007669"/>
    <property type="project" value="UniProtKB-KW"/>
</dbReference>
<dbReference type="EMBL" id="AUPZ01000007">
    <property type="protein sequence ID" value="EQB39670.1"/>
    <property type="molecule type" value="Genomic_DNA"/>
</dbReference>
<feature type="domain" description="Phosphoribosyltransferase" evidence="3">
    <location>
        <begin position="21"/>
        <end position="142"/>
    </location>
</feature>
<keyword evidence="2" id="KW-0808">Transferase</keyword>
<dbReference type="STRING" id="1172190.M947_06655"/>
<comment type="caution">
    <text evidence="4">The sequence shown here is derived from an EMBL/GenBank/DDBJ whole genome shotgun (WGS) entry which is preliminary data.</text>
</comment>
<evidence type="ECO:0000259" key="3">
    <source>
        <dbReference type="Pfam" id="PF00156"/>
    </source>
</evidence>
<reference evidence="4 5" key="1">
    <citation type="submission" date="2013-07" db="EMBL/GenBank/DDBJ databases">
        <title>Sulfurimonas hongkongensis AST-10 Genome Sequencing.</title>
        <authorList>
            <person name="Cai L."/>
            <person name="Zhang T."/>
        </authorList>
    </citation>
    <scope>NUCLEOTIDE SEQUENCE [LARGE SCALE GENOMIC DNA]</scope>
    <source>
        <strain evidence="4 5">AST-10</strain>
    </source>
</reference>
<dbReference type="Gene3D" id="3.40.50.2020">
    <property type="match status" value="1"/>
</dbReference>
<sequence length="148" mass="17331">MKYYSYDSFKTDTNRLLLEIKEFEPEALVGIARGGLTLSHAVVEGLNVRNIQTLSTQLYDKTQKREALCIKGFCEFENIQRVLVIDDIADSGDTLKAIIKMLRTKHPKVEFKTATLFYKKTSVYKPDFWINEADDWIDFFWERDFKSN</sequence>
<dbReference type="PANTHER" id="PTHR43363">
    <property type="entry name" value="HYPOXANTHINE PHOSPHORIBOSYLTRANSFERASE"/>
    <property type="match status" value="1"/>
</dbReference>